<name>A0A6C0F525_9ZZZZ</name>
<dbReference type="SUPFAM" id="SSF81321">
    <property type="entry name" value="Family A G protein-coupled receptor-like"/>
    <property type="match status" value="1"/>
</dbReference>
<evidence type="ECO:0000256" key="3">
    <source>
        <dbReference type="ARBA" id="ARBA00022692"/>
    </source>
</evidence>
<dbReference type="InterPro" id="IPR001425">
    <property type="entry name" value="Arc/bac/fun_rhodopsins"/>
</dbReference>
<evidence type="ECO:0000313" key="7">
    <source>
        <dbReference type="EMBL" id="QHT36668.1"/>
    </source>
</evidence>
<dbReference type="EMBL" id="MN738786">
    <property type="protein sequence ID" value="QHT36668.1"/>
    <property type="molecule type" value="Genomic_DNA"/>
</dbReference>
<evidence type="ECO:0000256" key="2">
    <source>
        <dbReference type="ARBA" id="ARBA00008130"/>
    </source>
</evidence>
<keyword evidence="3 6" id="KW-0812">Transmembrane</keyword>
<accession>A0A6C0F525</accession>
<dbReference type="AlphaFoldDB" id="A0A6C0F525"/>
<dbReference type="SMART" id="SM01021">
    <property type="entry name" value="Bac_rhodopsin"/>
    <property type="match status" value="1"/>
</dbReference>
<reference evidence="7" key="1">
    <citation type="journal article" date="2020" name="Nature">
        <title>Giant virus diversity and host interactions through global metagenomics.</title>
        <authorList>
            <person name="Schulz F."/>
            <person name="Roux S."/>
            <person name="Paez-Espino D."/>
            <person name="Jungbluth S."/>
            <person name="Walsh D.A."/>
            <person name="Denef V.J."/>
            <person name="McMahon K.D."/>
            <person name="Konstantinidis K.T."/>
            <person name="Eloe-Fadrosh E.A."/>
            <person name="Kyrpides N.C."/>
            <person name="Woyke T."/>
        </authorList>
    </citation>
    <scope>NUCLEOTIDE SEQUENCE</scope>
    <source>
        <strain evidence="7">GVMAG-S-ERX555967-130</strain>
    </source>
</reference>
<comment type="subcellular location">
    <subcellularLocation>
        <location evidence="1">Membrane</location>
        <topology evidence="1">Multi-pass membrane protein</topology>
    </subcellularLocation>
</comment>
<keyword evidence="5 6" id="KW-0472">Membrane</keyword>
<dbReference type="Pfam" id="PF01036">
    <property type="entry name" value="Bac_rhodopsin"/>
    <property type="match status" value="1"/>
</dbReference>
<proteinExistence type="inferred from homology"/>
<sequence>MIHNELVKQTVYVSILMQLVTTLISLDGLNYNLLPRDSVLHDILILEAIVQFIEAGFYIWVILALKDLDKMTSRRYIDWFFTTPTMLVSTIVFMEYLRIKQENKDSFTLIEFVKTHKQDILIIATLNLGMLTFGFLGEIGILSVSKSVALGTVPFLMSFKFIYDNYARYTELGKGLFWVMFSLWSLYAVAACMPVVGKNALYNILDVFSKNFYGLFIYYYVTTVGQRKNHGSISVMSSS</sequence>
<organism evidence="7">
    <name type="scientific">viral metagenome</name>
    <dbReference type="NCBI Taxonomy" id="1070528"/>
    <lineage>
        <taxon>unclassified sequences</taxon>
        <taxon>metagenomes</taxon>
        <taxon>organismal metagenomes</taxon>
    </lineage>
</organism>
<feature type="transmembrane region" description="Helical" evidence="6">
    <location>
        <begin position="12"/>
        <end position="31"/>
    </location>
</feature>
<feature type="transmembrane region" description="Helical" evidence="6">
    <location>
        <begin position="77"/>
        <end position="99"/>
    </location>
</feature>
<feature type="transmembrane region" description="Helical" evidence="6">
    <location>
        <begin position="147"/>
        <end position="163"/>
    </location>
</feature>
<comment type="similarity">
    <text evidence="2">Belongs to the archaeal/bacterial/fungal opsin family.</text>
</comment>
<feature type="transmembrane region" description="Helical" evidence="6">
    <location>
        <begin position="202"/>
        <end position="221"/>
    </location>
</feature>
<evidence type="ECO:0000256" key="1">
    <source>
        <dbReference type="ARBA" id="ARBA00004141"/>
    </source>
</evidence>
<dbReference type="GO" id="GO:0016020">
    <property type="term" value="C:membrane"/>
    <property type="evidence" value="ECO:0007669"/>
    <property type="project" value="UniProtKB-SubCell"/>
</dbReference>
<feature type="transmembrane region" description="Helical" evidence="6">
    <location>
        <begin position="175"/>
        <end position="196"/>
    </location>
</feature>
<evidence type="ECO:0000256" key="4">
    <source>
        <dbReference type="ARBA" id="ARBA00022989"/>
    </source>
</evidence>
<feature type="transmembrane region" description="Helical" evidence="6">
    <location>
        <begin position="120"/>
        <end position="141"/>
    </location>
</feature>
<feature type="transmembrane region" description="Helical" evidence="6">
    <location>
        <begin position="43"/>
        <end position="65"/>
    </location>
</feature>
<evidence type="ECO:0000256" key="6">
    <source>
        <dbReference type="SAM" id="Phobius"/>
    </source>
</evidence>
<protein>
    <submittedName>
        <fullName evidence="7">Uncharacterized protein</fullName>
    </submittedName>
</protein>
<evidence type="ECO:0000256" key="5">
    <source>
        <dbReference type="ARBA" id="ARBA00023136"/>
    </source>
</evidence>
<dbReference type="Gene3D" id="1.20.1070.10">
    <property type="entry name" value="Rhodopsin 7-helix transmembrane proteins"/>
    <property type="match status" value="1"/>
</dbReference>
<keyword evidence="4 6" id="KW-1133">Transmembrane helix</keyword>